<feature type="transmembrane region" description="Helical" evidence="1">
    <location>
        <begin position="6"/>
        <end position="29"/>
    </location>
</feature>
<keyword evidence="1" id="KW-1133">Transmembrane helix</keyword>
<gene>
    <name evidence="2" type="ORF">SH580_01405</name>
</gene>
<reference evidence="2 3" key="1">
    <citation type="submission" date="2023-11" db="EMBL/GenBank/DDBJ databases">
        <title>Coraliomargarita sp. nov., isolated from marine algae.</title>
        <authorList>
            <person name="Lee J.K."/>
            <person name="Baek J.H."/>
            <person name="Kim J.M."/>
            <person name="Choi D.G."/>
            <person name="Jeon C.O."/>
        </authorList>
    </citation>
    <scope>NUCLEOTIDE SEQUENCE [LARGE SCALE GENOMIC DNA]</scope>
    <source>
        <strain evidence="2 3">J2-16</strain>
    </source>
</reference>
<dbReference type="Proteomes" id="UP001324993">
    <property type="component" value="Chromosome"/>
</dbReference>
<dbReference type="EMBL" id="CP138858">
    <property type="protein sequence ID" value="WPJ96357.1"/>
    <property type="molecule type" value="Genomic_DNA"/>
</dbReference>
<evidence type="ECO:0000256" key="1">
    <source>
        <dbReference type="SAM" id="Phobius"/>
    </source>
</evidence>
<dbReference type="RefSeq" id="WP_319833216.1">
    <property type="nucleotide sequence ID" value="NZ_CP138858.1"/>
</dbReference>
<keyword evidence="1" id="KW-0472">Membrane</keyword>
<accession>A0ABZ0RLE9</accession>
<name>A0ABZ0RLE9_9BACT</name>
<protein>
    <submittedName>
        <fullName evidence="2">Uncharacterized protein</fullName>
    </submittedName>
</protein>
<sequence length="158" mass="18293">MSADLIGPISQAVGTIASAIIIGVIATRLQRKYQKEKDRQDRDAQWRQFAIDLTRLELERKIEVYKADKGSSKEIRTVIDDFLAFYRDLNELGPTGNGSKTVRELYIDIMVRRKAFQLGNMDKEVRSILDCDDIKTCELHLQELKIRAMEEVLKKYQK</sequence>
<evidence type="ECO:0000313" key="2">
    <source>
        <dbReference type="EMBL" id="WPJ96357.1"/>
    </source>
</evidence>
<keyword evidence="1" id="KW-0812">Transmembrane</keyword>
<proteinExistence type="predicted"/>
<evidence type="ECO:0000313" key="3">
    <source>
        <dbReference type="Proteomes" id="UP001324993"/>
    </source>
</evidence>
<organism evidence="2 3">
    <name type="scientific">Coraliomargarita algicola</name>
    <dbReference type="NCBI Taxonomy" id="3092156"/>
    <lineage>
        <taxon>Bacteria</taxon>
        <taxon>Pseudomonadati</taxon>
        <taxon>Verrucomicrobiota</taxon>
        <taxon>Opitutia</taxon>
        <taxon>Puniceicoccales</taxon>
        <taxon>Coraliomargaritaceae</taxon>
        <taxon>Coraliomargarita</taxon>
    </lineage>
</organism>
<keyword evidence="3" id="KW-1185">Reference proteome</keyword>